<evidence type="ECO:0000256" key="8">
    <source>
        <dbReference type="ARBA" id="ARBA00023136"/>
    </source>
</evidence>
<keyword evidence="6 10" id="KW-0067">ATP-binding</keyword>
<dbReference type="PANTHER" id="PTHR43553:SF24">
    <property type="entry name" value="ENERGY-COUPLING FACTOR TRANSPORTER ATP-BINDING PROTEIN ECFA1"/>
    <property type="match status" value="1"/>
</dbReference>
<evidence type="ECO:0000256" key="2">
    <source>
        <dbReference type="ARBA" id="ARBA00005417"/>
    </source>
</evidence>
<dbReference type="InterPro" id="IPR005876">
    <property type="entry name" value="Co_trans_ATP-bd"/>
</dbReference>
<keyword evidence="7" id="KW-1278">Translocase</keyword>
<evidence type="ECO:0000259" key="11">
    <source>
        <dbReference type="PROSITE" id="PS50893"/>
    </source>
</evidence>
<gene>
    <name evidence="12" type="ORF">GTO91_15500</name>
</gene>
<dbReference type="CDD" id="cd03225">
    <property type="entry name" value="ABC_cobalt_CbiO_domain1"/>
    <property type="match status" value="1"/>
</dbReference>
<dbReference type="Pfam" id="PF00005">
    <property type="entry name" value="ABC_tran"/>
    <property type="match status" value="1"/>
</dbReference>
<comment type="caution">
    <text evidence="12">The sequence shown here is derived from an EMBL/GenBank/DDBJ whole genome shotgun (WGS) entry which is preliminary data.</text>
</comment>
<comment type="similarity">
    <text evidence="2 10">Belongs to the ABC transporter superfamily.</text>
</comment>
<dbReference type="PROSITE" id="PS00211">
    <property type="entry name" value="ABC_TRANSPORTER_1"/>
    <property type="match status" value="1"/>
</dbReference>
<evidence type="ECO:0000256" key="4">
    <source>
        <dbReference type="ARBA" id="ARBA00022475"/>
    </source>
</evidence>
<dbReference type="RefSeq" id="WP_161259640.1">
    <property type="nucleotide sequence ID" value="NZ_WXEY01000025.1"/>
</dbReference>
<dbReference type="InterPro" id="IPR003593">
    <property type="entry name" value="AAA+_ATPase"/>
</dbReference>
<dbReference type="FunFam" id="3.40.50.300:FF:000224">
    <property type="entry name" value="Energy-coupling factor transporter ATP-binding protein EcfA"/>
    <property type="match status" value="1"/>
</dbReference>
<evidence type="ECO:0000256" key="6">
    <source>
        <dbReference type="ARBA" id="ARBA00022840"/>
    </source>
</evidence>
<comment type="function">
    <text evidence="9">Probably part of an ABC transporter complex. Responsible for energy coupling to the transport system.</text>
</comment>
<dbReference type="SUPFAM" id="SSF52540">
    <property type="entry name" value="P-loop containing nucleoside triphosphate hydrolases"/>
    <property type="match status" value="1"/>
</dbReference>
<comment type="function">
    <text evidence="10">Part of an ABC transporter complex. Responsible for energy coupling to the transport system.</text>
</comment>
<dbReference type="InterPro" id="IPR027417">
    <property type="entry name" value="P-loop_NTPase"/>
</dbReference>
<dbReference type="GO" id="GO:0006824">
    <property type="term" value="P:cobalt ion transport"/>
    <property type="evidence" value="ECO:0007669"/>
    <property type="project" value="InterPro"/>
</dbReference>
<dbReference type="GO" id="GO:0043190">
    <property type="term" value="C:ATP-binding cassette (ABC) transporter complex"/>
    <property type="evidence" value="ECO:0007669"/>
    <property type="project" value="TreeGrafter"/>
</dbReference>
<name>A0A845L766_9FIRM</name>
<dbReference type="InterPro" id="IPR015856">
    <property type="entry name" value="ABC_transpr_CbiO/EcfA_su"/>
</dbReference>
<keyword evidence="3 10" id="KW-0813">Transport</keyword>
<evidence type="ECO:0000256" key="7">
    <source>
        <dbReference type="ARBA" id="ARBA00022967"/>
    </source>
</evidence>
<organism evidence="12 13">
    <name type="scientific">Heliomicrobium undosum</name>
    <dbReference type="NCBI Taxonomy" id="121734"/>
    <lineage>
        <taxon>Bacteria</taxon>
        <taxon>Bacillati</taxon>
        <taxon>Bacillota</taxon>
        <taxon>Clostridia</taxon>
        <taxon>Eubacteriales</taxon>
        <taxon>Heliobacteriaceae</taxon>
        <taxon>Heliomicrobium</taxon>
    </lineage>
</organism>
<keyword evidence="8 10" id="KW-0472">Membrane</keyword>
<keyword evidence="13" id="KW-1185">Reference proteome</keyword>
<dbReference type="AlphaFoldDB" id="A0A845L766"/>
<dbReference type="NCBIfam" id="TIGR01166">
    <property type="entry name" value="cbiO"/>
    <property type="match status" value="1"/>
</dbReference>
<evidence type="ECO:0000313" key="13">
    <source>
        <dbReference type="Proteomes" id="UP000463470"/>
    </source>
</evidence>
<evidence type="ECO:0000313" key="12">
    <source>
        <dbReference type="EMBL" id="MZP31119.1"/>
    </source>
</evidence>
<evidence type="ECO:0000256" key="5">
    <source>
        <dbReference type="ARBA" id="ARBA00022741"/>
    </source>
</evidence>
<dbReference type="PANTHER" id="PTHR43553">
    <property type="entry name" value="HEAVY METAL TRANSPORTER"/>
    <property type="match status" value="1"/>
</dbReference>
<dbReference type="OrthoDB" id="9784332at2"/>
<comment type="subcellular location">
    <subcellularLocation>
        <location evidence="1 10">Cell membrane</location>
        <topology evidence="1 10">Peripheral membrane protein</topology>
    </subcellularLocation>
</comment>
<dbReference type="EMBL" id="WXEY01000025">
    <property type="protein sequence ID" value="MZP31119.1"/>
    <property type="molecule type" value="Genomic_DNA"/>
</dbReference>
<feature type="domain" description="ABC transporter" evidence="11">
    <location>
        <begin position="5"/>
        <end position="240"/>
    </location>
</feature>
<dbReference type="InterPro" id="IPR017871">
    <property type="entry name" value="ABC_transporter-like_CS"/>
</dbReference>
<dbReference type="InterPro" id="IPR050095">
    <property type="entry name" value="ECF_ABC_transporter_ATP-bd"/>
</dbReference>
<dbReference type="GO" id="GO:0016887">
    <property type="term" value="F:ATP hydrolysis activity"/>
    <property type="evidence" value="ECO:0007669"/>
    <property type="project" value="InterPro"/>
</dbReference>
<proteinExistence type="inferred from homology"/>
<dbReference type="Proteomes" id="UP000463470">
    <property type="component" value="Unassembled WGS sequence"/>
</dbReference>
<protein>
    <recommendedName>
        <fullName evidence="10">ABC transporter ATP-binding protein</fullName>
    </recommendedName>
</protein>
<dbReference type="Gene3D" id="3.40.50.300">
    <property type="entry name" value="P-loop containing nucleotide triphosphate hydrolases"/>
    <property type="match status" value="1"/>
</dbReference>
<sequence length="290" mass="32137">MTALLETEQVEYNYPDGNSGLRGIDLSLPAGRKIAVVGANGAGKSTLFLHLNGALKPRRGVVRFQGKPIDYSRRGLRELRSHVGLVFQDPDAQLFSASVEQDISFGPLNMGLPEAEVRRRVDAAMAATGITELRHRPVHALSYGQKKRVCIAGVAAMRPQVIILDEPLAWLDPAGAKSILDLLEQLNREGATIVMSLHQMDIVARWSDEVVLLDQGQRLFQGVPRELFARRDLLTKAGLELPWPMDLYQALVERSILPSPNDLKGGEVPMDRESLLPLIEQAWQERKEGK</sequence>
<dbReference type="PROSITE" id="PS50893">
    <property type="entry name" value="ABC_TRANSPORTER_2"/>
    <property type="match status" value="1"/>
</dbReference>
<keyword evidence="5 10" id="KW-0547">Nucleotide-binding</keyword>
<keyword evidence="4 10" id="KW-1003">Cell membrane</keyword>
<dbReference type="GO" id="GO:0042626">
    <property type="term" value="F:ATPase-coupled transmembrane transporter activity"/>
    <property type="evidence" value="ECO:0007669"/>
    <property type="project" value="TreeGrafter"/>
</dbReference>
<evidence type="ECO:0000256" key="9">
    <source>
        <dbReference type="ARBA" id="ARBA00025157"/>
    </source>
</evidence>
<dbReference type="InterPro" id="IPR003439">
    <property type="entry name" value="ABC_transporter-like_ATP-bd"/>
</dbReference>
<evidence type="ECO:0000256" key="3">
    <source>
        <dbReference type="ARBA" id="ARBA00022448"/>
    </source>
</evidence>
<dbReference type="SMART" id="SM00382">
    <property type="entry name" value="AAA"/>
    <property type="match status" value="1"/>
</dbReference>
<evidence type="ECO:0000256" key="1">
    <source>
        <dbReference type="ARBA" id="ARBA00004202"/>
    </source>
</evidence>
<dbReference type="GO" id="GO:0005524">
    <property type="term" value="F:ATP binding"/>
    <property type="evidence" value="ECO:0007669"/>
    <property type="project" value="UniProtKB-UniRule"/>
</dbReference>
<accession>A0A845L766</accession>
<evidence type="ECO:0000256" key="10">
    <source>
        <dbReference type="RuleBase" id="RU364103"/>
    </source>
</evidence>
<reference evidence="12 13" key="1">
    <citation type="submission" date="2020-01" db="EMBL/GenBank/DDBJ databases">
        <title>Whole-genome sequence of Heliobacterium undosum DSM 13378.</title>
        <authorList>
            <person name="Kyndt J.A."/>
            <person name="Meyer T.E."/>
        </authorList>
    </citation>
    <scope>NUCLEOTIDE SEQUENCE [LARGE SCALE GENOMIC DNA]</scope>
    <source>
        <strain evidence="12 13">DSM 13378</strain>
    </source>
</reference>